<dbReference type="AlphaFoldDB" id="A0A9D2L053"/>
<dbReference type="InterPro" id="IPR005627">
    <property type="entry name" value="CutC-like"/>
</dbReference>
<proteinExistence type="inferred from homology"/>
<gene>
    <name evidence="2" type="primary">cutC</name>
    <name evidence="3" type="ORF">H9717_01950</name>
</gene>
<comment type="similarity">
    <text evidence="1 2">Belongs to the CutC family.</text>
</comment>
<dbReference type="Pfam" id="PF03932">
    <property type="entry name" value="CutC"/>
    <property type="match status" value="1"/>
</dbReference>
<name>A0A9D2L053_9FIRM</name>
<dbReference type="InterPro" id="IPR036822">
    <property type="entry name" value="CutC-like_dom_sf"/>
</dbReference>
<dbReference type="EMBL" id="DWYY01000026">
    <property type="protein sequence ID" value="HJA91876.1"/>
    <property type="molecule type" value="Genomic_DNA"/>
</dbReference>
<comment type="subcellular location">
    <subcellularLocation>
        <location evidence="2">Cytoplasm</location>
    </subcellularLocation>
</comment>
<protein>
    <recommendedName>
        <fullName evidence="2">PF03932 family protein CutC</fullName>
    </recommendedName>
</protein>
<dbReference type="PANTHER" id="PTHR12598:SF0">
    <property type="entry name" value="COPPER HOMEOSTASIS PROTEIN CUTC HOMOLOG"/>
    <property type="match status" value="1"/>
</dbReference>
<dbReference type="Gene3D" id="3.20.20.380">
    <property type="entry name" value="Copper homeostasis (CutC) domain"/>
    <property type="match status" value="1"/>
</dbReference>
<dbReference type="SUPFAM" id="SSF110395">
    <property type="entry name" value="CutC-like"/>
    <property type="match status" value="1"/>
</dbReference>
<evidence type="ECO:0000313" key="4">
    <source>
        <dbReference type="Proteomes" id="UP000886858"/>
    </source>
</evidence>
<comment type="caution">
    <text evidence="3">The sequence shown here is derived from an EMBL/GenBank/DDBJ whole genome shotgun (WGS) entry which is preliminary data.</text>
</comment>
<evidence type="ECO:0000313" key="3">
    <source>
        <dbReference type="EMBL" id="HJA91876.1"/>
    </source>
</evidence>
<organism evidence="3 4">
    <name type="scientific">Candidatus Eisenbergiella merdipullorum</name>
    <dbReference type="NCBI Taxonomy" id="2838553"/>
    <lineage>
        <taxon>Bacteria</taxon>
        <taxon>Bacillati</taxon>
        <taxon>Bacillota</taxon>
        <taxon>Clostridia</taxon>
        <taxon>Lachnospirales</taxon>
        <taxon>Lachnospiraceae</taxon>
        <taxon>Eisenbergiella</taxon>
    </lineage>
</organism>
<evidence type="ECO:0000256" key="2">
    <source>
        <dbReference type="HAMAP-Rule" id="MF_00795"/>
    </source>
</evidence>
<dbReference type="Proteomes" id="UP000886858">
    <property type="component" value="Unassembled WGS sequence"/>
</dbReference>
<dbReference type="FunFam" id="3.20.20.380:FF:000001">
    <property type="entry name" value="Copper homeostasis protein CutC"/>
    <property type="match status" value="1"/>
</dbReference>
<comment type="caution">
    <text evidence="2">Once thought to be involved in copper homeostasis, experiments in E.coli have shown this is not the case.</text>
</comment>
<dbReference type="GO" id="GO:0005507">
    <property type="term" value="F:copper ion binding"/>
    <property type="evidence" value="ECO:0007669"/>
    <property type="project" value="TreeGrafter"/>
</dbReference>
<dbReference type="GO" id="GO:0005737">
    <property type="term" value="C:cytoplasm"/>
    <property type="evidence" value="ECO:0007669"/>
    <property type="project" value="UniProtKB-SubCell"/>
</dbReference>
<dbReference type="HAMAP" id="MF_00795">
    <property type="entry name" value="CutC"/>
    <property type="match status" value="1"/>
</dbReference>
<reference evidence="3" key="1">
    <citation type="journal article" date="2021" name="PeerJ">
        <title>Extensive microbial diversity within the chicken gut microbiome revealed by metagenomics and culture.</title>
        <authorList>
            <person name="Gilroy R."/>
            <person name="Ravi A."/>
            <person name="Getino M."/>
            <person name="Pursley I."/>
            <person name="Horton D.L."/>
            <person name="Alikhan N.F."/>
            <person name="Baker D."/>
            <person name="Gharbi K."/>
            <person name="Hall N."/>
            <person name="Watson M."/>
            <person name="Adriaenssens E.M."/>
            <person name="Foster-Nyarko E."/>
            <person name="Jarju S."/>
            <person name="Secka A."/>
            <person name="Antonio M."/>
            <person name="Oren A."/>
            <person name="Chaudhuri R.R."/>
            <person name="La Ragione R."/>
            <person name="Hildebrand F."/>
            <person name="Pallen M.J."/>
        </authorList>
    </citation>
    <scope>NUCLEOTIDE SEQUENCE</scope>
    <source>
        <strain evidence="3">CHK179-7159</strain>
    </source>
</reference>
<dbReference type="PANTHER" id="PTHR12598">
    <property type="entry name" value="COPPER HOMEOSTASIS PROTEIN CUTC"/>
    <property type="match status" value="1"/>
</dbReference>
<keyword evidence="2" id="KW-0963">Cytoplasm</keyword>
<accession>A0A9D2L053</accession>
<reference evidence="3" key="2">
    <citation type="submission" date="2021-04" db="EMBL/GenBank/DDBJ databases">
        <authorList>
            <person name="Gilroy R."/>
        </authorList>
    </citation>
    <scope>NUCLEOTIDE SEQUENCE</scope>
    <source>
        <strain evidence="3">CHK179-7159</strain>
    </source>
</reference>
<evidence type="ECO:0000256" key="1">
    <source>
        <dbReference type="ARBA" id="ARBA00007768"/>
    </source>
</evidence>
<sequence>MPSYLLECCVDSVESALNAGLGGADRLELCSGLVIGGITPTLSLYEQIRRHTALPIHVLIRPRFGDFLYSEEELSVMEKDILTFRRAGAQGVVIGCLQADGTLDLEAMKRLMAAAEGMSVTLHRAFDMCRDPLEALEQAKQLGVHTILTSGQADTCIHAIPLLNQLCRLAGSSLTILAGGGINADAVRLLLSCTALTAFHMSGKKILESAMRFRNPHVSMGLPGMSEYEIWRTDPESVRAVRRLLR</sequence>